<comment type="caution">
    <text evidence="2">The sequence shown here is derived from an EMBL/GenBank/DDBJ whole genome shotgun (WGS) entry which is preliminary data.</text>
</comment>
<dbReference type="Proteomes" id="UP001642409">
    <property type="component" value="Unassembled WGS sequence"/>
</dbReference>
<protein>
    <submittedName>
        <fullName evidence="2">Uncharacterized protein</fullName>
    </submittedName>
</protein>
<gene>
    <name evidence="2" type="ORF">HINF_LOCUS14940</name>
    <name evidence="3" type="ORF">HINF_LOCUS1852</name>
</gene>
<reference evidence="2" key="1">
    <citation type="submission" date="2023-06" db="EMBL/GenBank/DDBJ databases">
        <authorList>
            <person name="Kurt Z."/>
        </authorList>
    </citation>
    <scope>NUCLEOTIDE SEQUENCE</scope>
</reference>
<name>A0AA86TT20_9EUKA</name>
<evidence type="ECO:0000313" key="2">
    <source>
        <dbReference type="EMBL" id="CAI9927295.1"/>
    </source>
</evidence>
<evidence type="ECO:0000313" key="4">
    <source>
        <dbReference type="Proteomes" id="UP001642409"/>
    </source>
</evidence>
<organism evidence="2">
    <name type="scientific">Hexamita inflata</name>
    <dbReference type="NCBI Taxonomy" id="28002"/>
    <lineage>
        <taxon>Eukaryota</taxon>
        <taxon>Metamonada</taxon>
        <taxon>Diplomonadida</taxon>
        <taxon>Hexamitidae</taxon>
        <taxon>Hexamitinae</taxon>
        <taxon>Hexamita</taxon>
    </lineage>
</organism>
<dbReference type="EMBL" id="CAXDID020000003">
    <property type="protein sequence ID" value="CAL5972332.1"/>
    <property type="molecule type" value="Genomic_DNA"/>
</dbReference>
<sequence length="88" mass="10180">MLTKCLPSVYLIRDKLRTQGLQKQQFQQNVDHIILFDENAIQMAVDFELKELGKMIENDLKQKQAVEKQPVNEDSEVDEFKGGLMGKL</sequence>
<proteinExistence type="predicted"/>
<keyword evidence="4" id="KW-1185">Reference proteome</keyword>
<dbReference type="AlphaFoldDB" id="A0AA86TT20"/>
<evidence type="ECO:0000256" key="1">
    <source>
        <dbReference type="SAM" id="MobiDB-lite"/>
    </source>
</evidence>
<evidence type="ECO:0000313" key="3">
    <source>
        <dbReference type="EMBL" id="CAL5972332.1"/>
    </source>
</evidence>
<reference evidence="3 4" key="2">
    <citation type="submission" date="2024-07" db="EMBL/GenBank/DDBJ databases">
        <authorList>
            <person name="Akdeniz Z."/>
        </authorList>
    </citation>
    <scope>NUCLEOTIDE SEQUENCE [LARGE SCALE GENOMIC DNA]</scope>
</reference>
<accession>A0AA86TT20</accession>
<dbReference type="EMBL" id="CATOUU010000380">
    <property type="protein sequence ID" value="CAI9927295.1"/>
    <property type="molecule type" value="Genomic_DNA"/>
</dbReference>
<feature type="region of interest" description="Disordered" evidence="1">
    <location>
        <begin position="64"/>
        <end position="88"/>
    </location>
</feature>